<evidence type="ECO:0000313" key="6">
    <source>
        <dbReference type="EMBL" id="CCE63034.1"/>
    </source>
</evidence>
<evidence type="ECO:0000256" key="4">
    <source>
        <dbReference type="ARBA" id="ARBA00013944"/>
    </source>
</evidence>
<accession>G8BT63</accession>
<protein>
    <recommendedName>
        <fullName evidence="4">Required for respiratory growth protein 8, mitochondrial</fullName>
    </recommendedName>
</protein>
<dbReference type="AlphaFoldDB" id="G8BT63"/>
<dbReference type="GeneID" id="11534409"/>
<dbReference type="GO" id="GO:0005739">
    <property type="term" value="C:mitochondrion"/>
    <property type="evidence" value="ECO:0007669"/>
    <property type="project" value="UniProtKB-SubCell"/>
</dbReference>
<name>G8BT63_TETPH</name>
<evidence type="ECO:0000256" key="5">
    <source>
        <dbReference type="ARBA" id="ARBA00023128"/>
    </source>
</evidence>
<evidence type="ECO:0000313" key="7">
    <source>
        <dbReference type="Proteomes" id="UP000005666"/>
    </source>
</evidence>
<comment type="similarity">
    <text evidence="3">Belongs to the RRG8 family.</text>
</comment>
<evidence type="ECO:0000256" key="1">
    <source>
        <dbReference type="ARBA" id="ARBA00003548"/>
    </source>
</evidence>
<keyword evidence="7" id="KW-1185">Reference proteome</keyword>
<comment type="function">
    <text evidence="1">Required for respiratory activity and maintenance and expression of the mitochondrial genome.</text>
</comment>
<dbReference type="eggNOG" id="ENOG502S46Y">
    <property type="taxonomic scope" value="Eukaryota"/>
</dbReference>
<dbReference type="STRING" id="1071381.G8BT63"/>
<dbReference type="InterPro" id="IPR031415">
    <property type="entry name" value="Rrg8"/>
</dbReference>
<dbReference type="KEGG" id="tpf:TPHA_0D04000"/>
<comment type="subcellular location">
    <subcellularLocation>
        <location evidence="2">Mitochondrion</location>
    </subcellularLocation>
</comment>
<dbReference type="EMBL" id="HE612859">
    <property type="protein sequence ID" value="CCE63034.1"/>
    <property type="molecule type" value="Genomic_DNA"/>
</dbReference>
<gene>
    <name evidence="6" type="primary">TPHA0D04000</name>
    <name evidence="6" type="ordered locus">TPHA_0D04000</name>
</gene>
<dbReference type="Pfam" id="PF17068">
    <property type="entry name" value="RRG8"/>
    <property type="match status" value="1"/>
</dbReference>
<dbReference type="RefSeq" id="XP_003685468.1">
    <property type="nucleotide sequence ID" value="XM_003685420.1"/>
</dbReference>
<proteinExistence type="inferred from homology"/>
<dbReference type="Proteomes" id="UP000005666">
    <property type="component" value="Chromosome 4"/>
</dbReference>
<keyword evidence="5" id="KW-0496">Mitochondrion</keyword>
<dbReference type="OrthoDB" id="4035333at2759"/>
<organism evidence="6 7">
    <name type="scientific">Tetrapisispora phaffii (strain ATCC 24235 / CBS 4417 / NBRC 1672 / NRRL Y-8282 / UCD 70-5)</name>
    <name type="common">Yeast</name>
    <name type="synonym">Fabospora phaffii</name>
    <dbReference type="NCBI Taxonomy" id="1071381"/>
    <lineage>
        <taxon>Eukaryota</taxon>
        <taxon>Fungi</taxon>
        <taxon>Dikarya</taxon>
        <taxon>Ascomycota</taxon>
        <taxon>Saccharomycotina</taxon>
        <taxon>Saccharomycetes</taxon>
        <taxon>Saccharomycetales</taxon>
        <taxon>Saccharomycetaceae</taxon>
        <taxon>Tetrapisispora</taxon>
    </lineage>
</organism>
<evidence type="ECO:0000256" key="3">
    <source>
        <dbReference type="ARBA" id="ARBA00006716"/>
    </source>
</evidence>
<reference evidence="6 7" key="1">
    <citation type="journal article" date="2011" name="Proc. Natl. Acad. Sci. U.S.A.">
        <title>Evolutionary erosion of yeast sex chromosomes by mating-type switching accidents.</title>
        <authorList>
            <person name="Gordon J.L."/>
            <person name="Armisen D."/>
            <person name="Proux-Wera E."/>
            <person name="Oheigeartaigh S.S."/>
            <person name="Byrne K.P."/>
            <person name="Wolfe K.H."/>
        </authorList>
    </citation>
    <scope>NUCLEOTIDE SEQUENCE [LARGE SCALE GENOMIC DNA]</scope>
    <source>
        <strain evidence="7">ATCC 24235 / CBS 4417 / NBRC 1672 / NRRL Y-8282 / UCD 70-5</strain>
    </source>
</reference>
<evidence type="ECO:0000256" key="2">
    <source>
        <dbReference type="ARBA" id="ARBA00004173"/>
    </source>
</evidence>
<dbReference type="HOGENOM" id="CLU_1246094_0_0_1"/>
<sequence>MNKYGLKLNDISIKPIQSSRKVLYNIEAVKSPLITSFERWSGKRKKILLNNKNFIDNFNLDTWKLTDNIFANLLSSDMRSELSTRTRLPKDFLLQLKATKIEESEREDSGKKVDFQTSLIQSKIGRNSYILNSKKLTSKLQFTYMKYIPNALLRNYIRVFNVSDIKYCDEDNIEKYLDNINRLLKSTKRTLVKPVEFNEMYLKKDDIVINCCNDKVNLELKK</sequence>